<dbReference type="Proteomes" id="UP000694569">
    <property type="component" value="Unplaced"/>
</dbReference>
<keyword evidence="1" id="KW-0812">Transmembrane</keyword>
<feature type="transmembrane region" description="Helical" evidence="1">
    <location>
        <begin position="43"/>
        <end position="63"/>
    </location>
</feature>
<dbReference type="OrthoDB" id="6157510at2759"/>
<evidence type="ECO:0000313" key="2">
    <source>
        <dbReference type="Ensembl" id="ENSLLEP00000015081.1"/>
    </source>
</evidence>
<reference evidence="2" key="2">
    <citation type="submission" date="2025-09" db="UniProtKB">
        <authorList>
            <consortium name="Ensembl"/>
        </authorList>
    </citation>
    <scope>IDENTIFICATION</scope>
</reference>
<proteinExistence type="predicted"/>
<dbReference type="Ensembl" id="ENSLLET00000015657.1">
    <property type="protein sequence ID" value="ENSLLEP00000015081.1"/>
    <property type="gene ID" value="ENSLLEG00000009557.1"/>
</dbReference>
<feature type="transmembrane region" description="Helical" evidence="1">
    <location>
        <begin position="105"/>
        <end position="130"/>
    </location>
</feature>
<dbReference type="GeneTree" id="ENSGT01150000287441"/>
<evidence type="ECO:0000256" key="1">
    <source>
        <dbReference type="SAM" id="Phobius"/>
    </source>
</evidence>
<evidence type="ECO:0000313" key="3">
    <source>
        <dbReference type="Proteomes" id="UP000694569"/>
    </source>
</evidence>
<keyword evidence="1" id="KW-0472">Membrane</keyword>
<keyword evidence="3" id="KW-1185">Reference proteome</keyword>
<accession>A0A8C5MIF4</accession>
<organism evidence="2 3">
    <name type="scientific">Leptobrachium leishanense</name>
    <name type="common">Leishan spiny toad</name>
    <dbReference type="NCBI Taxonomy" id="445787"/>
    <lineage>
        <taxon>Eukaryota</taxon>
        <taxon>Metazoa</taxon>
        <taxon>Chordata</taxon>
        <taxon>Craniata</taxon>
        <taxon>Vertebrata</taxon>
        <taxon>Euteleostomi</taxon>
        <taxon>Amphibia</taxon>
        <taxon>Batrachia</taxon>
        <taxon>Anura</taxon>
        <taxon>Pelobatoidea</taxon>
        <taxon>Megophryidae</taxon>
        <taxon>Leptobrachium</taxon>
    </lineage>
</organism>
<dbReference type="InterPro" id="IPR040350">
    <property type="entry name" value="TMEM272"/>
</dbReference>
<keyword evidence="1" id="KW-1133">Transmembrane helix</keyword>
<sequence>MHEILLTVPSLFRATTMAESDDNIYTPLLQKIQGPFMPKPVSIAVKSLFVGIYITGIVLGALYINDCPGQRLIPFYLIIWGGGSLLLLSLTCLPCGDGREPPRVGLVNLCAQGVLLLLLFAFFIAGNVWIYSLYPEPWDDPSNPNHCNRILYLYAFWITTICHMFLMLLVLVFFCIFICLCVLKVSLGLRWATN</sequence>
<protein>
    <submittedName>
        <fullName evidence="2">Uncharacterized protein</fullName>
    </submittedName>
</protein>
<dbReference type="PANTHER" id="PTHR33444">
    <property type="entry name" value="SI:DKEY-19B23.12-RELATED"/>
    <property type="match status" value="1"/>
</dbReference>
<feature type="transmembrane region" description="Helical" evidence="1">
    <location>
        <begin position="75"/>
        <end position="93"/>
    </location>
</feature>
<dbReference type="AlphaFoldDB" id="A0A8C5MIF4"/>
<feature type="transmembrane region" description="Helical" evidence="1">
    <location>
        <begin position="150"/>
        <end position="183"/>
    </location>
</feature>
<name>A0A8C5MIF4_9ANUR</name>
<reference evidence="2" key="1">
    <citation type="submission" date="2025-08" db="UniProtKB">
        <authorList>
            <consortium name="Ensembl"/>
        </authorList>
    </citation>
    <scope>IDENTIFICATION</scope>
</reference>
<dbReference type="PANTHER" id="PTHR33444:SF10">
    <property type="entry name" value="NOVEL PROTEIN"/>
    <property type="match status" value="1"/>
</dbReference>